<gene>
    <name evidence="1" type="ORF">ABT211_06320</name>
</gene>
<dbReference type="Proteomes" id="UP001490365">
    <property type="component" value="Unassembled WGS sequence"/>
</dbReference>
<accession>A0ABV1TA44</accession>
<reference evidence="1 2" key="1">
    <citation type="submission" date="2024-06" db="EMBL/GenBank/DDBJ databases">
        <title>The Natural Products Discovery Center: Release of the First 8490 Sequenced Strains for Exploring Actinobacteria Biosynthetic Diversity.</title>
        <authorList>
            <person name="Kalkreuter E."/>
            <person name="Kautsar S.A."/>
            <person name="Yang D."/>
            <person name="Bader C.D."/>
            <person name="Teijaro C.N."/>
            <person name="Fluegel L."/>
            <person name="Davis C.M."/>
            <person name="Simpson J.R."/>
            <person name="Lauterbach L."/>
            <person name="Steele A.D."/>
            <person name="Gui C."/>
            <person name="Meng S."/>
            <person name="Li G."/>
            <person name="Viehrig K."/>
            <person name="Ye F."/>
            <person name="Su P."/>
            <person name="Kiefer A.F."/>
            <person name="Nichols A."/>
            <person name="Cepeda A.J."/>
            <person name="Yan W."/>
            <person name="Fan B."/>
            <person name="Jiang Y."/>
            <person name="Adhikari A."/>
            <person name="Zheng C.-J."/>
            <person name="Schuster L."/>
            <person name="Cowan T.M."/>
            <person name="Smanski M.J."/>
            <person name="Chevrette M.G."/>
            <person name="De Carvalho L.P.S."/>
            <person name="Shen B."/>
        </authorList>
    </citation>
    <scope>NUCLEOTIDE SEQUENCE [LARGE SCALE GENOMIC DNA]</scope>
    <source>
        <strain evidence="1 2">NPDC001694</strain>
    </source>
</reference>
<evidence type="ECO:0000313" key="2">
    <source>
        <dbReference type="Proteomes" id="UP001490365"/>
    </source>
</evidence>
<protein>
    <submittedName>
        <fullName evidence="1">Uncharacterized protein</fullName>
    </submittedName>
</protein>
<dbReference type="RefSeq" id="WP_351955565.1">
    <property type="nucleotide sequence ID" value="NZ_JBEOZM010000002.1"/>
</dbReference>
<name>A0ABV1TA44_9ACTN</name>
<keyword evidence="2" id="KW-1185">Reference proteome</keyword>
<comment type="caution">
    <text evidence="1">The sequence shown here is derived from an EMBL/GenBank/DDBJ whole genome shotgun (WGS) entry which is preliminary data.</text>
</comment>
<proteinExistence type="predicted"/>
<sequence>MLLVDGFAAACLAQIAQVRNLLATVHDVLEGLRVEGMPVYSEQRP</sequence>
<organism evidence="1 2">
    <name type="scientific">Streptomyces sp. 900105755</name>
    <dbReference type="NCBI Taxonomy" id="3154389"/>
    <lineage>
        <taxon>Bacteria</taxon>
        <taxon>Bacillati</taxon>
        <taxon>Actinomycetota</taxon>
        <taxon>Actinomycetes</taxon>
        <taxon>Kitasatosporales</taxon>
        <taxon>Streptomycetaceae</taxon>
        <taxon>Streptomyces</taxon>
    </lineage>
</organism>
<dbReference type="EMBL" id="JBEOZM010000002">
    <property type="protein sequence ID" value="MER6266903.1"/>
    <property type="molecule type" value="Genomic_DNA"/>
</dbReference>
<evidence type="ECO:0000313" key="1">
    <source>
        <dbReference type="EMBL" id="MER6266903.1"/>
    </source>
</evidence>